<protein>
    <submittedName>
        <fullName evidence="1">Uncharacterized protein</fullName>
    </submittedName>
</protein>
<organism evidence="1 2">
    <name type="scientific">Blautia producta</name>
    <dbReference type="NCBI Taxonomy" id="33035"/>
    <lineage>
        <taxon>Bacteria</taxon>
        <taxon>Bacillati</taxon>
        <taxon>Bacillota</taxon>
        <taxon>Clostridia</taxon>
        <taxon>Lachnospirales</taxon>
        <taxon>Lachnospiraceae</taxon>
        <taxon>Blautia</taxon>
    </lineage>
</organism>
<proteinExistence type="predicted"/>
<evidence type="ECO:0000313" key="2">
    <source>
        <dbReference type="Proteomes" id="UP000289794"/>
    </source>
</evidence>
<dbReference type="RefSeq" id="WP_130181637.1">
    <property type="nucleotide sequence ID" value="NZ_CP035945.1"/>
</dbReference>
<dbReference type="Proteomes" id="UP000289794">
    <property type="component" value="Chromosome"/>
</dbReference>
<dbReference type="AlphaFoldDB" id="A0A4P6LZC3"/>
<sequence>MLIDTLNEYIIDMKTVREMETASADTKKQATADYNFKQLILNLKQMIDEVNLAVEYSEFRPSANVISALKSFLGSCDKVVQVGAANNATTQYISSESKKLYTVIGQEWTEYYSKATANILSLLDTVKGIIPDANKAIYATNKIKKASSWNTSIDNYNYLKQGIAEGDKILKDLDLDEDSEILAFLQLVSEEKATILNLTDEILAWIKAENLADKLYINF</sequence>
<dbReference type="EMBL" id="CP035945">
    <property type="protein sequence ID" value="QBE98091.1"/>
    <property type="molecule type" value="Genomic_DNA"/>
</dbReference>
<dbReference type="KEGG" id="bpro:PMF13cell1_03655"/>
<gene>
    <name evidence="1" type="ORF">PMF13cell1_03655</name>
</gene>
<accession>A0A4P6LZC3</accession>
<evidence type="ECO:0000313" key="1">
    <source>
        <dbReference type="EMBL" id="QBE98091.1"/>
    </source>
</evidence>
<name>A0A4P6LZC3_9FIRM</name>
<reference evidence="1 2" key="1">
    <citation type="submission" date="2019-01" db="EMBL/GenBank/DDBJ databases">
        <title>PMF-metabolizing Aryl O-demethylase.</title>
        <authorList>
            <person name="Kim M."/>
        </authorList>
    </citation>
    <scope>NUCLEOTIDE SEQUENCE [LARGE SCALE GENOMIC DNA]</scope>
    <source>
        <strain evidence="1 2">PMF1</strain>
    </source>
</reference>